<dbReference type="FunFam" id="2.20.28.10:FF:000003">
    <property type="entry name" value="DNA helicase"/>
    <property type="match status" value="1"/>
</dbReference>
<dbReference type="SUPFAM" id="SSF50249">
    <property type="entry name" value="Nucleic acid-binding proteins"/>
    <property type="match status" value="1"/>
</dbReference>
<evidence type="ECO:0000259" key="10">
    <source>
        <dbReference type="PROSITE" id="PS50051"/>
    </source>
</evidence>
<dbReference type="PANTHER" id="PTHR11630">
    <property type="entry name" value="DNA REPLICATION LICENSING FACTOR MCM FAMILY MEMBER"/>
    <property type="match status" value="1"/>
</dbReference>
<dbReference type="Pfam" id="PF14551">
    <property type="entry name" value="MCM_N"/>
    <property type="match status" value="1"/>
</dbReference>
<keyword evidence="6" id="KW-0347">Helicase</keyword>
<dbReference type="InterPro" id="IPR001208">
    <property type="entry name" value="MCM_dom"/>
</dbReference>
<dbReference type="InterPro" id="IPR036388">
    <property type="entry name" value="WH-like_DNA-bd_sf"/>
</dbReference>
<evidence type="ECO:0000256" key="7">
    <source>
        <dbReference type="ARBA" id="ARBA00022840"/>
    </source>
</evidence>
<dbReference type="EC" id="3.6.4.12" evidence="2"/>
<dbReference type="Gene3D" id="1.10.10.10">
    <property type="entry name" value="Winged helix-like DNA-binding domain superfamily/Winged helix DNA-binding domain"/>
    <property type="match status" value="1"/>
</dbReference>
<evidence type="ECO:0000256" key="1">
    <source>
        <dbReference type="ARBA" id="ARBA00008010"/>
    </source>
</evidence>
<keyword evidence="5" id="KW-0378">Hydrolase</keyword>
<dbReference type="FunFam" id="3.30.1640.10:FF:000038">
    <property type="entry name" value="Cell division control protein 21"/>
    <property type="match status" value="1"/>
</dbReference>
<evidence type="ECO:0000256" key="5">
    <source>
        <dbReference type="ARBA" id="ARBA00022801"/>
    </source>
</evidence>
<dbReference type="AlphaFoldDB" id="B1L6L9"/>
<dbReference type="PANTHER" id="PTHR11630:SF66">
    <property type="entry name" value="DNA REPLICATION LICENSING FACTOR MCM4"/>
    <property type="match status" value="1"/>
</dbReference>
<dbReference type="Pfam" id="PF17855">
    <property type="entry name" value="MCM_lid"/>
    <property type="match status" value="1"/>
</dbReference>
<evidence type="ECO:0000256" key="4">
    <source>
        <dbReference type="ARBA" id="ARBA00022741"/>
    </source>
</evidence>
<dbReference type="SMART" id="SM00350">
    <property type="entry name" value="MCM"/>
    <property type="match status" value="1"/>
</dbReference>
<dbReference type="Gene3D" id="2.40.50.140">
    <property type="entry name" value="Nucleic acid-binding proteins"/>
    <property type="match status" value="1"/>
</dbReference>
<proteinExistence type="inferred from homology"/>
<dbReference type="PROSITE" id="PS00847">
    <property type="entry name" value="MCM_1"/>
    <property type="match status" value="1"/>
</dbReference>
<dbReference type="InterPro" id="IPR012340">
    <property type="entry name" value="NA-bd_OB-fold"/>
</dbReference>
<keyword evidence="8 9" id="KW-0238">DNA-binding</keyword>
<comment type="similarity">
    <text evidence="1 9">Belongs to the MCM family.</text>
</comment>
<dbReference type="InterPro" id="IPR033762">
    <property type="entry name" value="MCM_OB"/>
</dbReference>
<dbReference type="FunCoup" id="B1L6L9">
    <property type="interactions" value="133"/>
</dbReference>
<dbReference type="Gene3D" id="3.30.1640.10">
    <property type="entry name" value="mini-chromosome maintenance (MCM) complex, chain A, domain 1"/>
    <property type="match status" value="1"/>
</dbReference>
<accession>B1L6L9</accession>
<keyword evidence="12" id="KW-1185">Reference proteome</keyword>
<dbReference type="PRINTS" id="PR01657">
    <property type="entry name" value="MCMFAMILY"/>
</dbReference>
<dbReference type="InterPro" id="IPR027417">
    <property type="entry name" value="P-loop_NTPase"/>
</dbReference>
<dbReference type="Gene3D" id="3.40.50.300">
    <property type="entry name" value="P-loop containing nucleotide triphosphate hydrolases"/>
    <property type="match status" value="1"/>
</dbReference>
<evidence type="ECO:0000256" key="8">
    <source>
        <dbReference type="ARBA" id="ARBA00023125"/>
    </source>
</evidence>
<dbReference type="GO" id="GO:0003697">
    <property type="term" value="F:single-stranded DNA binding"/>
    <property type="evidence" value="ECO:0000318"/>
    <property type="project" value="GO_Central"/>
</dbReference>
<dbReference type="InterPro" id="IPR041562">
    <property type="entry name" value="MCM_lid"/>
</dbReference>
<dbReference type="GO" id="GO:0003678">
    <property type="term" value="F:DNA helicase activity"/>
    <property type="evidence" value="ECO:0007669"/>
    <property type="project" value="UniProtKB-EC"/>
</dbReference>
<dbReference type="Gene3D" id="2.20.28.10">
    <property type="match status" value="1"/>
</dbReference>
<dbReference type="STRING" id="374847.Kcr_1352"/>
<keyword evidence="4 9" id="KW-0547">Nucleotide-binding</keyword>
<evidence type="ECO:0000256" key="9">
    <source>
        <dbReference type="RuleBase" id="RU004070"/>
    </source>
</evidence>
<dbReference type="InterPro" id="IPR031327">
    <property type="entry name" value="MCM"/>
</dbReference>
<sequence length="703" mass="79373">MVEKSPLMSSEELVEKYKSFIRYYRDENNEPIYQKALAQLIEEQRRSLSVNWYHLYNFNPDFREIAEDIVMNPSLHISAGSSAIKELVMELMPMTEEFRIYSEGDFHLRFYNVPTKASFRDLTKFSIGRLIEIEGIITRVSDIYDKLVRASFICTNCGRIEEIDIIGEKLRVLEKCPECGAPMKLDHEMSKFIRWRSVRIQERPEDLPPGMMPEHVDGILTDDIVDDVKPGDRVRVTGIIRIKPARRDEGREGLIYKRYLEIIHVEVPNRVYEKLEITPEDEEEILKLSEREDLEELIVKSIAPSVFGWADVKRAIAYALFGGSTKILADGSKVRGEINVLLVGDPGVAKSQLLKYTAQLAPRGLYTTGKGSTAAGLTAAVVRDSATGGWTLEAGALVLADMGVACIDEFDKMSEDDRRSIHEAMEQQTISIAKAGIVATLNARTTIIAAANPKKGKYDDYVTVAENINLPPTILSRFDLVFIMKDRPGVESDSMVAEHILITRMGRNPEAKPPIDPNLLKKYIAYAKQNIDPILTDEAAERIKNYYVDVRGRGIKESEEGIVQDLISITPRQLEALIRLSEARARMHLRREVTAEDAEMAINLMEITLKGAAYDIVSGHFDITGWMTGISFPEVKRREVVFQIIKQLAEGSEDGLVDRDVVVRMAAERLNLKGKEYVIEDILRKLNEDGLIIFPPGGKIRLI</sequence>
<dbReference type="eggNOG" id="arCOG00439">
    <property type="taxonomic scope" value="Archaea"/>
</dbReference>
<dbReference type="PROSITE" id="PS50051">
    <property type="entry name" value="MCM_2"/>
    <property type="match status" value="1"/>
</dbReference>
<dbReference type="GO" id="GO:0016787">
    <property type="term" value="F:hydrolase activity"/>
    <property type="evidence" value="ECO:0007669"/>
    <property type="project" value="UniProtKB-KW"/>
</dbReference>
<dbReference type="InterPro" id="IPR003593">
    <property type="entry name" value="AAA+_ATPase"/>
</dbReference>
<dbReference type="EMBL" id="CP000968">
    <property type="protein sequence ID" value="ACB08098.1"/>
    <property type="molecule type" value="Genomic_DNA"/>
</dbReference>
<gene>
    <name evidence="11" type="ordered locus">Kcr_1352</name>
</gene>
<dbReference type="InParanoid" id="B1L6L9"/>
<dbReference type="FunFam" id="3.40.50.300:FF:000826">
    <property type="entry name" value="Replicative DNA helicase Mcm"/>
    <property type="match status" value="1"/>
</dbReference>
<evidence type="ECO:0000256" key="2">
    <source>
        <dbReference type="ARBA" id="ARBA00012551"/>
    </source>
</evidence>
<evidence type="ECO:0000256" key="3">
    <source>
        <dbReference type="ARBA" id="ARBA00022705"/>
    </source>
</evidence>
<keyword evidence="7 9" id="KW-0067">ATP-binding</keyword>
<dbReference type="SUPFAM" id="SSF52540">
    <property type="entry name" value="P-loop containing nucleoside triphosphate hydrolases"/>
    <property type="match status" value="1"/>
</dbReference>
<dbReference type="Pfam" id="PF17207">
    <property type="entry name" value="MCM_OB"/>
    <property type="match status" value="1"/>
</dbReference>
<name>B1L6L9_KORCO</name>
<organism evidence="11 12">
    <name type="scientific">Korarchaeum cryptofilum (strain OPF8)</name>
    <dbReference type="NCBI Taxonomy" id="374847"/>
    <lineage>
        <taxon>Archaea</taxon>
        <taxon>Thermoproteota</taxon>
        <taxon>Candidatus Korarchaeia</taxon>
        <taxon>Candidatus Korarchaeales</taxon>
        <taxon>Candidatus Korarchaeaceae</taxon>
        <taxon>Candidatus Korarchaeum</taxon>
    </lineage>
</organism>
<evidence type="ECO:0000256" key="6">
    <source>
        <dbReference type="ARBA" id="ARBA00022806"/>
    </source>
</evidence>
<dbReference type="GO" id="GO:0042555">
    <property type="term" value="C:MCM complex"/>
    <property type="evidence" value="ECO:0000318"/>
    <property type="project" value="GO_Central"/>
</dbReference>
<dbReference type="GO" id="GO:0005524">
    <property type="term" value="F:ATP binding"/>
    <property type="evidence" value="ECO:0007669"/>
    <property type="project" value="UniProtKB-KW"/>
</dbReference>
<dbReference type="GO" id="GO:0006260">
    <property type="term" value="P:DNA replication"/>
    <property type="evidence" value="ECO:0007669"/>
    <property type="project" value="UniProtKB-KW"/>
</dbReference>
<keyword evidence="3" id="KW-0235">DNA replication</keyword>
<dbReference type="PhylomeDB" id="B1L6L9"/>
<protein>
    <recommendedName>
        <fullName evidence="2">DNA helicase</fullName>
        <ecNumber evidence="2">3.6.4.12</ecNumber>
    </recommendedName>
</protein>
<dbReference type="EnsemblBacteria" id="ACB08098">
    <property type="protein sequence ID" value="ACB08098"/>
    <property type="gene ID" value="Kcr_1352"/>
</dbReference>
<reference evidence="11 12" key="1">
    <citation type="journal article" date="2008" name="Proc. Natl. Acad. Sci. U.S.A.">
        <title>A korarchaeal genome reveals new insights into the evolution of the Archaea.</title>
        <authorList>
            <person name="Elkins J.G."/>
            <person name="Podar M."/>
            <person name="Graham D.E."/>
            <person name="Makarova K.S."/>
            <person name="Wolf Y."/>
            <person name="Randau L."/>
            <person name="Hedlund B.P."/>
            <person name="Brochier-Armanet C."/>
            <person name="Kunin V."/>
            <person name="Anderson I."/>
            <person name="Lapidus A."/>
            <person name="Goltsman E."/>
            <person name="Barry K."/>
            <person name="Koonin E.V."/>
            <person name="Hugenholtz P."/>
            <person name="Kyrpides N."/>
            <person name="Wanner G."/>
            <person name="Richardson P."/>
            <person name="Keller M."/>
            <person name="Stetter K.O."/>
        </authorList>
    </citation>
    <scope>NUCLEOTIDE SEQUENCE [LARGE SCALE GENOMIC DNA]</scope>
    <source>
        <strain evidence="12">OPF8</strain>
    </source>
</reference>
<dbReference type="Proteomes" id="UP000001686">
    <property type="component" value="Chromosome"/>
</dbReference>
<dbReference type="HOGENOM" id="CLU_000995_6_0_2"/>
<dbReference type="KEGG" id="kcr:Kcr_1352"/>
<evidence type="ECO:0000313" key="12">
    <source>
        <dbReference type="Proteomes" id="UP000001686"/>
    </source>
</evidence>
<dbReference type="InterPro" id="IPR027925">
    <property type="entry name" value="MCM_N"/>
</dbReference>
<dbReference type="InterPro" id="IPR018525">
    <property type="entry name" value="MCM_CS"/>
</dbReference>
<feature type="domain" description="MCM C-terminal AAA(+) ATPase" evidence="10">
    <location>
        <begin position="294"/>
        <end position="500"/>
    </location>
</feature>
<dbReference type="Pfam" id="PF00493">
    <property type="entry name" value="MCM"/>
    <property type="match status" value="1"/>
</dbReference>
<dbReference type="SMART" id="SM00382">
    <property type="entry name" value="AAA"/>
    <property type="match status" value="1"/>
</dbReference>
<evidence type="ECO:0000313" key="11">
    <source>
        <dbReference type="EMBL" id="ACB08098.1"/>
    </source>
</evidence>